<dbReference type="Proteomes" id="UP000042997">
    <property type="component" value="Unassembled WGS sequence"/>
</dbReference>
<name>A0A098BJZ1_9NOCA</name>
<organism evidence="1 2">
    <name type="scientific">Rhodococcus ruber</name>
    <dbReference type="NCBI Taxonomy" id="1830"/>
    <lineage>
        <taxon>Bacteria</taxon>
        <taxon>Bacillati</taxon>
        <taxon>Actinomycetota</taxon>
        <taxon>Actinomycetes</taxon>
        <taxon>Mycobacteriales</taxon>
        <taxon>Nocardiaceae</taxon>
        <taxon>Rhodococcus</taxon>
    </lineage>
</organism>
<protein>
    <submittedName>
        <fullName evidence="1">Uncharacterized protein</fullName>
    </submittedName>
</protein>
<gene>
    <name evidence="1" type="ORF">RHRU231_450180</name>
</gene>
<reference evidence="1 2" key="1">
    <citation type="journal article" date="2014" name="Genome Announc.">
        <title>Draft Genome Sequence of Propane- and Butane-Oxidizing Actinobacterium Rhodococcus ruber IEGM 231.</title>
        <authorList>
            <person name="Ivshina I.B."/>
            <person name="Kuyukina M.S."/>
            <person name="Krivoruchko A.V."/>
            <person name="Barbe V."/>
            <person name="Fischer C."/>
        </authorList>
    </citation>
    <scope>NUCLEOTIDE SEQUENCE [LARGE SCALE GENOMIC DNA]</scope>
</reference>
<dbReference type="EMBL" id="CCSD01000056">
    <property type="protein sequence ID" value="CDZ89013.1"/>
    <property type="molecule type" value="Genomic_DNA"/>
</dbReference>
<sequence>MELVAFRFDSGVVAFQHAVFVGVLAGVAGGEDRVGYPSPGVALRVQFEYFGEFVSFVHVVSYPGVS</sequence>
<accession>A0A098BJZ1</accession>
<evidence type="ECO:0000313" key="1">
    <source>
        <dbReference type="EMBL" id="CDZ89013.1"/>
    </source>
</evidence>
<proteinExistence type="predicted"/>
<dbReference type="AlphaFoldDB" id="A0A098BJZ1"/>
<evidence type="ECO:0000313" key="2">
    <source>
        <dbReference type="Proteomes" id="UP000042997"/>
    </source>
</evidence>